<feature type="compositionally biased region" description="Basic and acidic residues" evidence="2">
    <location>
        <begin position="881"/>
        <end position="909"/>
    </location>
</feature>
<reference evidence="4" key="1">
    <citation type="journal article" date="2019" name="Int. J. Syst. Evol. Microbiol.">
        <title>The Global Catalogue of Microorganisms (GCM) 10K type strain sequencing project: providing services to taxonomists for standard genome sequencing and annotation.</title>
        <authorList>
            <consortium name="The Broad Institute Genomics Platform"/>
            <consortium name="The Broad Institute Genome Sequencing Center for Infectious Disease"/>
            <person name="Wu L."/>
            <person name="Ma J."/>
        </authorList>
    </citation>
    <scope>NUCLEOTIDE SEQUENCE [LARGE SCALE GENOMIC DNA]</scope>
    <source>
        <strain evidence="4">PCU 266</strain>
    </source>
</reference>
<dbReference type="Proteomes" id="UP001596160">
    <property type="component" value="Unassembled WGS sequence"/>
</dbReference>
<feature type="compositionally biased region" description="Basic and acidic residues" evidence="2">
    <location>
        <begin position="1009"/>
        <end position="1021"/>
    </location>
</feature>
<dbReference type="RefSeq" id="WP_344474265.1">
    <property type="nucleotide sequence ID" value="NZ_BAAASB010000004.1"/>
</dbReference>
<feature type="region of interest" description="Disordered" evidence="2">
    <location>
        <begin position="881"/>
        <end position="918"/>
    </location>
</feature>
<dbReference type="EMBL" id="JBHSKP010000008">
    <property type="protein sequence ID" value="MFC5153086.1"/>
    <property type="molecule type" value="Genomic_DNA"/>
</dbReference>
<sequence length="1475" mass="164389">MYELSRVLLRGVGPEGARYEDVLLDLSSVGLPFGGRQMGLFEQETPRRPSPATVLFLENGGGKSVLLKLIFSVMLPGRRNAMGGAGSGGLERLVLPQDTSHTVLEWTHARSGRKLITGKVSEWRDQRASSDHQNLIETWYHLRPSADLDLLGLPFSDGHRYLRLTAYLEELAKAHTTDRSLEFAAFDRHGQWVRRLTDLEIDPELFRYQLSMNADEGEAAEAFSFTNDKTFVDFLLRAVLDPEPPKELARLLDTYAERLTQRGLLEHDRAFVEGALEILGPLAEAADATHTARTGLSGIERTARAFLGELAARASAEKRAADQFHEEREKLTADLDRHTAERDRLAVVTTEIERLTALLRLEEAIIGHSEADEAAEKARTTAQAWAVTPLMLRHLTRTAQLGEVRNLVDATEEKARPAREIRDTSVARLHQALGREISRMNRTAKEREAEAGAEAERATQAQKSHNEAIGRAIGREKDAEVAEERVTDVRAQIARAVAENLLPPDTSVADAAERARTTAAENAAEAERLQAESERLERELSSAQEQLHGSERRRDDMRRRYETAEESWRRAKERKEKLATDPGLIELLAGEPGDIEETYDTLVRRLREIRDQTLAKITDRRVAEAGDERARLALETNELLPPSPEAVQARDALVEADITAWTGWEYLAATPDRNRRRRLWERVPHLAGGVLINDPEKLDEARGVLNDKDIHPAFFLAVGTTEGMEGEHPPLVGVDFVVPAHPALYDEQAADAERATLLRRHEQRVQELAELTSRQNRAAEFLTALRTWRADHPAGRTQELRARSDELRGLLAEADAEVEEVRSTRETLTEVRKAVASRITPLRKAQRELDQRTIRLKALAEQETKVGGWLAEATLHREAAAAERTAAKEAAREAESRRTGEAAAQREADVLSSSASRLADERAHLPAVPDDPAVPAFSKDEPPLEVLRRLHTEAVERYRRVSVGDRLLADLRAAEDAVTETEQELNEHPEPIRTRATELLKSPEGADSASREPARAKAERDASVVAARAAELGARVAQRREEYERYREPDGPVNLTPFEAPSHLAQGLRTIDEAKRAGEDVQRIVENLKQHGLRVGKAWDEADRAHEAFGRLAEPWHGLGGDEAPLDASSPFGGELPTARDHCDSLRKAWETAREVRSTAEKNERDLCDRLAAHAGAPRFSLLNTANRQIIQGTPRDELPGHAEEWRRALSARLQSLKDDLESIERHRQEITGLLAQQVDDALNTLRRAQRLSRLPKGLADWAGQEFLRISFATISDEALQHQMSLVIDEAAEQEAKRDGLSLILRGVSRAAEPKGFTVKILKPDRVLRTERVPVGDIKTVFSGGQILTTAIILYCTMAALRANDRGRTSNQHSGVLFLDNPIGRASAGYLLRLQQSVARALGVQLIFTTGLFDTTALDTFPLVIRLRNDADLRARRKYLSVDSAIGRLVQSDLGPSAQPQLSAMRYFTHEQDST</sequence>
<accession>A0ABW0AH57</accession>
<feature type="compositionally biased region" description="Basic and acidic residues" evidence="2">
    <location>
        <begin position="441"/>
        <end position="457"/>
    </location>
</feature>
<feature type="compositionally biased region" description="Basic and acidic residues" evidence="2">
    <location>
        <begin position="525"/>
        <end position="540"/>
    </location>
</feature>
<feature type="compositionally biased region" description="Basic and acidic residues" evidence="2">
    <location>
        <begin position="548"/>
        <end position="558"/>
    </location>
</feature>
<evidence type="ECO:0000313" key="4">
    <source>
        <dbReference type="Proteomes" id="UP001596160"/>
    </source>
</evidence>
<feature type="coiled-coil region" evidence="1">
    <location>
        <begin position="1207"/>
        <end position="1234"/>
    </location>
</feature>
<evidence type="ECO:0008006" key="5">
    <source>
        <dbReference type="Google" id="ProtNLM"/>
    </source>
</evidence>
<keyword evidence="4" id="KW-1185">Reference proteome</keyword>
<name>A0ABW0AH57_9ACTN</name>
<keyword evidence="1" id="KW-0175">Coiled coil</keyword>
<feature type="region of interest" description="Disordered" evidence="2">
    <location>
        <begin position="998"/>
        <end position="1021"/>
    </location>
</feature>
<organism evidence="3 4">
    <name type="scientific">Streptomyces amakusaensis</name>
    <dbReference type="NCBI Taxonomy" id="67271"/>
    <lineage>
        <taxon>Bacteria</taxon>
        <taxon>Bacillati</taxon>
        <taxon>Actinomycetota</taxon>
        <taxon>Actinomycetes</taxon>
        <taxon>Kitasatosporales</taxon>
        <taxon>Streptomycetaceae</taxon>
        <taxon>Streptomyces</taxon>
    </lineage>
</organism>
<protein>
    <recommendedName>
        <fullName evidence="5">Chromosome segregation ATPase</fullName>
    </recommendedName>
</protein>
<evidence type="ECO:0000256" key="1">
    <source>
        <dbReference type="SAM" id="Coils"/>
    </source>
</evidence>
<proteinExistence type="predicted"/>
<comment type="caution">
    <text evidence="3">The sequence shown here is derived from an EMBL/GenBank/DDBJ whole genome shotgun (WGS) entry which is preliminary data.</text>
</comment>
<feature type="region of interest" description="Disordered" evidence="2">
    <location>
        <begin position="512"/>
        <end position="558"/>
    </location>
</feature>
<evidence type="ECO:0000313" key="3">
    <source>
        <dbReference type="EMBL" id="MFC5153086.1"/>
    </source>
</evidence>
<gene>
    <name evidence="3" type="ORF">ACFPRH_15215</name>
</gene>
<feature type="region of interest" description="Disordered" evidence="2">
    <location>
        <begin position="441"/>
        <end position="466"/>
    </location>
</feature>
<evidence type="ECO:0000256" key="2">
    <source>
        <dbReference type="SAM" id="MobiDB-lite"/>
    </source>
</evidence>